<protein>
    <submittedName>
        <fullName evidence="1">Uncharacterized protein</fullName>
    </submittedName>
</protein>
<sequence length="56" mass="5927">MTLLNSPAGTKYVAIAQSKAIKNSSTYASGILNFRLLGCFFTSVCNCIKPPPFSPG</sequence>
<proteinExistence type="predicted"/>
<gene>
    <name evidence="1" type="ORF">BACI71_90226</name>
</gene>
<evidence type="ECO:0000313" key="2">
    <source>
        <dbReference type="Proteomes" id="UP000437562"/>
    </source>
</evidence>
<dbReference type="Proteomes" id="UP000437562">
    <property type="component" value="Unassembled WGS sequence"/>
</dbReference>
<evidence type="ECO:0000313" key="1">
    <source>
        <dbReference type="EMBL" id="VXC89196.1"/>
    </source>
</evidence>
<accession>A0A654C7G2</accession>
<name>A0A654C7G2_BACMY</name>
<reference evidence="1 2" key="1">
    <citation type="submission" date="2019-10" db="EMBL/GenBank/DDBJ databases">
        <authorList>
            <person name="Karimi E."/>
        </authorList>
    </citation>
    <scope>NUCLEOTIDE SEQUENCE [LARGE SCALE GENOMIC DNA]</scope>
    <source>
        <strain evidence="1">Bacillus sp. 71</strain>
    </source>
</reference>
<dbReference type="AlphaFoldDB" id="A0A654C7G2"/>
<organism evidence="1 2">
    <name type="scientific">Bacillus mycoides</name>
    <dbReference type="NCBI Taxonomy" id="1405"/>
    <lineage>
        <taxon>Bacteria</taxon>
        <taxon>Bacillati</taxon>
        <taxon>Bacillota</taxon>
        <taxon>Bacilli</taxon>
        <taxon>Bacillales</taxon>
        <taxon>Bacillaceae</taxon>
        <taxon>Bacillus</taxon>
        <taxon>Bacillus cereus group</taxon>
    </lineage>
</organism>
<dbReference type="EMBL" id="CABWMC010000034">
    <property type="protein sequence ID" value="VXC89196.1"/>
    <property type="molecule type" value="Genomic_DNA"/>
</dbReference>